<keyword evidence="5" id="KW-0067">ATP-binding</keyword>
<dbReference type="InterPro" id="IPR050494">
    <property type="entry name" value="Ser_Thr_dual-spec_kinase"/>
</dbReference>
<sequence>MAENDFRPLPLEGIRLIVQQLAVALQSLRSVGLTHCDIKLDNIMLVDHEKQPFRIKLIDFGLADVASSIPQGSVIQALSYRSPEVLLGLPLTEAVDMWSLGCVVGELHLGDRLFDGNNEYDMTHLRTAGDKLLDSLDDLLSAFRTKGCENPDLSLFVDMLKKMLDLDPATRITPAQLLQHGFLTNTEVGTTCEEPEVTASKKNGQSLQSQCEYTQHNQASQLKTGQKRKHDYKDDDPTCHDSKRPKIQSRIQALLKLKNLDPEICNVVQIHAAFFDRGYFCFVFEYLDKSLFDYMAENDFRPLPLEGIRLIVQQLAVALQSLRSVGLTHCDIKLDNIMLVDHEKQPFRIKLIDFGLADVASSIPQGSVIQALSYRSPEVLLGLPLTEAVDMWSLGCVVGELHLGDRLFDGNNEYDMMRSIVELLGQPPNRMLDAGIKTNQYFKKSLCPWNRSWKLKTHLRTAGDKLLDSLDDLLSAFRTKGCENPDLSLFVDMLKKMLDLDPATRITPAQLLQHGFLTNTE</sequence>
<accession>A0A5C6MHF8</accession>
<dbReference type="InterPro" id="IPR000719">
    <property type="entry name" value="Prot_kinase_dom"/>
</dbReference>
<dbReference type="PROSITE" id="PS00108">
    <property type="entry name" value="PROTEIN_KINASE_ST"/>
    <property type="match status" value="2"/>
</dbReference>
<dbReference type="AlphaFoldDB" id="A0A5C6MHF8"/>
<name>A0A5C6MHF8_9TELE</name>
<evidence type="ECO:0000313" key="8">
    <source>
        <dbReference type="EMBL" id="TWW54159.1"/>
    </source>
</evidence>
<dbReference type="InterPro" id="IPR008271">
    <property type="entry name" value="Ser/Thr_kinase_AS"/>
</dbReference>
<dbReference type="GO" id="GO:0004713">
    <property type="term" value="F:protein tyrosine kinase activity"/>
    <property type="evidence" value="ECO:0007669"/>
    <property type="project" value="TreeGrafter"/>
</dbReference>
<keyword evidence="3" id="KW-0547">Nucleotide-binding</keyword>
<dbReference type="SMART" id="SM00220">
    <property type="entry name" value="S_TKc"/>
    <property type="match status" value="2"/>
</dbReference>
<keyword evidence="8" id="KW-0238">DNA-binding</keyword>
<dbReference type="GO" id="GO:0003677">
    <property type="term" value="F:DNA binding"/>
    <property type="evidence" value="ECO:0007669"/>
    <property type="project" value="UniProtKB-KW"/>
</dbReference>
<dbReference type="GO" id="GO:0004674">
    <property type="term" value="F:protein serine/threonine kinase activity"/>
    <property type="evidence" value="ECO:0007669"/>
    <property type="project" value="UniProtKB-KW"/>
</dbReference>
<feature type="domain" description="Protein kinase" evidence="7">
    <location>
        <begin position="197"/>
        <end position="517"/>
    </location>
</feature>
<keyword evidence="4 8" id="KW-0418">Kinase</keyword>
<dbReference type="GO" id="GO:0005524">
    <property type="term" value="F:ATP binding"/>
    <property type="evidence" value="ECO:0007669"/>
    <property type="project" value="UniProtKB-KW"/>
</dbReference>
<dbReference type="Pfam" id="PF00069">
    <property type="entry name" value="Pkinase"/>
    <property type="match status" value="2"/>
</dbReference>
<protein>
    <submittedName>
        <fullName evidence="8">Homeodomain-interacting protein kinase 2</fullName>
    </submittedName>
</protein>
<dbReference type="PROSITE" id="PS50011">
    <property type="entry name" value="PROTEIN_KINASE_DOM"/>
    <property type="match status" value="2"/>
</dbReference>
<evidence type="ECO:0000256" key="6">
    <source>
        <dbReference type="SAM" id="MobiDB-lite"/>
    </source>
</evidence>
<evidence type="ECO:0000259" key="7">
    <source>
        <dbReference type="PROSITE" id="PS50011"/>
    </source>
</evidence>
<evidence type="ECO:0000256" key="3">
    <source>
        <dbReference type="ARBA" id="ARBA00022741"/>
    </source>
</evidence>
<evidence type="ECO:0000256" key="2">
    <source>
        <dbReference type="ARBA" id="ARBA00022679"/>
    </source>
</evidence>
<dbReference type="GO" id="GO:0016605">
    <property type="term" value="C:PML body"/>
    <property type="evidence" value="ECO:0007669"/>
    <property type="project" value="TreeGrafter"/>
</dbReference>
<dbReference type="GO" id="GO:0005737">
    <property type="term" value="C:cytoplasm"/>
    <property type="evidence" value="ECO:0007669"/>
    <property type="project" value="TreeGrafter"/>
</dbReference>
<dbReference type="GO" id="GO:0042771">
    <property type="term" value="P:intrinsic apoptotic signaling pathway in response to DNA damage by p53 class mediator"/>
    <property type="evidence" value="ECO:0007669"/>
    <property type="project" value="TreeGrafter"/>
</dbReference>
<feature type="domain" description="Protein kinase" evidence="7">
    <location>
        <begin position="1"/>
        <end position="183"/>
    </location>
</feature>
<dbReference type="Gene3D" id="1.10.510.10">
    <property type="entry name" value="Transferase(Phosphotransferase) domain 1"/>
    <property type="match status" value="2"/>
</dbReference>
<dbReference type="PANTHER" id="PTHR24058">
    <property type="entry name" value="DUAL SPECIFICITY PROTEIN KINASE"/>
    <property type="match status" value="1"/>
</dbReference>
<dbReference type="GO" id="GO:0007224">
    <property type="term" value="P:smoothened signaling pathway"/>
    <property type="evidence" value="ECO:0007669"/>
    <property type="project" value="TreeGrafter"/>
</dbReference>
<comment type="caution">
    <text evidence="8">The sequence shown here is derived from an EMBL/GenBank/DDBJ whole genome shotgun (WGS) entry which is preliminary data.</text>
</comment>
<dbReference type="PANTHER" id="PTHR24058:SF53">
    <property type="entry name" value="HOMEODOMAIN-INTERACTING PROTEIN KINASE 2"/>
    <property type="match status" value="1"/>
</dbReference>
<dbReference type="GO" id="GO:0046332">
    <property type="term" value="F:SMAD binding"/>
    <property type="evidence" value="ECO:0007669"/>
    <property type="project" value="TreeGrafter"/>
</dbReference>
<keyword evidence="9" id="KW-1185">Reference proteome</keyword>
<dbReference type="GO" id="GO:0003714">
    <property type="term" value="F:transcription corepressor activity"/>
    <property type="evidence" value="ECO:0007669"/>
    <property type="project" value="TreeGrafter"/>
</dbReference>
<evidence type="ECO:0000256" key="1">
    <source>
        <dbReference type="ARBA" id="ARBA00022527"/>
    </source>
</evidence>
<proteinExistence type="predicted"/>
<gene>
    <name evidence="8" type="ORF">D4764_0267600</name>
</gene>
<keyword evidence="2" id="KW-0808">Transferase</keyword>
<organism evidence="8 9">
    <name type="scientific">Takifugu flavidus</name>
    <name type="common">sansaifugu</name>
    <dbReference type="NCBI Taxonomy" id="433684"/>
    <lineage>
        <taxon>Eukaryota</taxon>
        <taxon>Metazoa</taxon>
        <taxon>Chordata</taxon>
        <taxon>Craniata</taxon>
        <taxon>Vertebrata</taxon>
        <taxon>Euteleostomi</taxon>
        <taxon>Actinopterygii</taxon>
        <taxon>Neopterygii</taxon>
        <taxon>Teleostei</taxon>
        <taxon>Neoteleostei</taxon>
        <taxon>Acanthomorphata</taxon>
        <taxon>Eupercaria</taxon>
        <taxon>Tetraodontiformes</taxon>
        <taxon>Tetradontoidea</taxon>
        <taxon>Tetraodontidae</taxon>
        <taxon>Takifugu</taxon>
    </lineage>
</organism>
<keyword evidence="1" id="KW-0723">Serine/threonine-protein kinase</keyword>
<feature type="compositionally biased region" description="Basic and acidic residues" evidence="6">
    <location>
        <begin position="231"/>
        <end position="244"/>
    </location>
</feature>
<dbReference type="Proteomes" id="UP000324091">
    <property type="component" value="Unassembled WGS sequence"/>
</dbReference>
<keyword evidence="8" id="KW-0371">Homeobox</keyword>
<dbReference type="GO" id="GO:0003713">
    <property type="term" value="F:transcription coactivator activity"/>
    <property type="evidence" value="ECO:0007669"/>
    <property type="project" value="TreeGrafter"/>
</dbReference>
<evidence type="ECO:0000313" key="9">
    <source>
        <dbReference type="Proteomes" id="UP000324091"/>
    </source>
</evidence>
<dbReference type="InterPro" id="IPR011009">
    <property type="entry name" value="Kinase-like_dom_sf"/>
</dbReference>
<evidence type="ECO:0000256" key="5">
    <source>
        <dbReference type="ARBA" id="ARBA00022840"/>
    </source>
</evidence>
<dbReference type="EMBL" id="RHFK02000379">
    <property type="protein sequence ID" value="TWW54159.1"/>
    <property type="molecule type" value="Genomic_DNA"/>
</dbReference>
<feature type="region of interest" description="Disordered" evidence="6">
    <location>
        <begin position="218"/>
        <end position="244"/>
    </location>
</feature>
<reference evidence="8 9" key="1">
    <citation type="submission" date="2019-04" db="EMBL/GenBank/DDBJ databases">
        <title>Chromosome genome assembly for Takifugu flavidus.</title>
        <authorList>
            <person name="Xiao S."/>
        </authorList>
    </citation>
    <scope>NUCLEOTIDE SEQUENCE [LARGE SCALE GENOMIC DNA]</scope>
    <source>
        <strain evidence="8">HTHZ2018</strain>
        <tissue evidence="8">Muscle</tissue>
    </source>
</reference>
<evidence type="ECO:0000256" key="4">
    <source>
        <dbReference type="ARBA" id="ARBA00022777"/>
    </source>
</evidence>
<dbReference type="GO" id="GO:0045944">
    <property type="term" value="P:positive regulation of transcription by RNA polymerase II"/>
    <property type="evidence" value="ECO:0007669"/>
    <property type="project" value="TreeGrafter"/>
</dbReference>
<dbReference type="SUPFAM" id="SSF56112">
    <property type="entry name" value="Protein kinase-like (PK-like)"/>
    <property type="match status" value="2"/>
</dbReference>